<dbReference type="CDD" id="cd07374">
    <property type="entry name" value="CYTH-like_Pase"/>
    <property type="match status" value="1"/>
</dbReference>
<protein>
    <submittedName>
        <fullName evidence="2">CYTH domain-containing protein</fullName>
    </submittedName>
</protein>
<accession>A0A850DT01</accession>
<evidence type="ECO:0000313" key="2">
    <source>
        <dbReference type="EMBL" id="NUU28617.1"/>
    </source>
</evidence>
<reference evidence="2 3" key="1">
    <citation type="submission" date="2020-05" db="EMBL/GenBank/DDBJ databases">
        <title>Genome Sequencing of Type Strains.</title>
        <authorList>
            <person name="Lemaire J.F."/>
            <person name="Inderbitzin P."/>
            <person name="Gregorio O.A."/>
            <person name="Collins S.B."/>
            <person name="Wespe N."/>
            <person name="Knight-Connoni V."/>
        </authorList>
    </citation>
    <scope>NUCLEOTIDE SEQUENCE [LARGE SCALE GENOMIC DNA]</scope>
    <source>
        <strain evidence="2 3">DSM 20512</strain>
    </source>
</reference>
<dbReference type="AlphaFoldDB" id="A0A850DT01"/>
<dbReference type="Gene3D" id="2.40.320.10">
    <property type="entry name" value="Hypothetical Protein Pfu-838710-001"/>
    <property type="match status" value="1"/>
</dbReference>
<dbReference type="EMBL" id="JABMCG010000110">
    <property type="protein sequence ID" value="NUU28617.1"/>
    <property type="molecule type" value="Genomic_DNA"/>
</dbReference>
<dbReference type="Proteomes" id="UP000539146">
    <property type="component" value="Unassembled WGS sequence"/>
</dbReference>
<dbReference type="InterPro" id="IPR023577">
    <property type="entry name" value="CYTH_domain"/>
</dbReference>
<name>A0A850DT01_9MICO</name>
<feature type="domain" description="CYTH" evidence="1">
    <location>
        <begin position="5"/>
        <end position="214"/>
    </location>
</feature>
<gene>
    <name evidence="2" type="ORF">HP467_10920</name>
</gene>
<sequence length="517" mass="56146">MTDTHLEIERTYDLPEGGDLPDLIGVGSILATDHQAPIALDATYWDTERYDLVAARVTVRRRTGGADAGWHIKRAASDTVRHEQHFPLTEDADTVPDAVLAALFTERRGRGLRPVVRITTARTITRLLDEDGEQVAELADDRVAAQRLDDDAPTTPRTWREVEVETVDGVDEQVAHELFAALDARFAALDARFAAVGAAPAAVASKLARGLAGAPAPRLRTADKPEKGTAARALTKRLKKLRSSWLEQEARLRSGEQADLRETARTALGIAAVLGSYRPAFAATEAADRAAEAADGLAAVTARAALADYLVERLPYASSPAQDLLVDAMTRERVLAATRERRAVAVREVVAFLHGEPYLELLDALDDAVERPAPTDWALRSPKHVAQDVSAIEKPRVRELVQRAVSDDDESVGLVDREASERAATEDAWRAATRARAAMDVLGDDAFPHALWKRIGDAADVLTERVRSLHALDVLRVHSGIAERGGEGTFGYGVLAGDRVRLAEESYDQAVHALNRV</sequence>
<dbReference type="Pfam" id="PF01928">
    <property type="entry name" value="CYTH"/>
    <property type="match status" value="1"/>
</dbReference>
<dbReference type="SUPFAM" id="SSF55154">
    <property type="entry name" value="CYTH-like phosphatases"/>
    <property type="match status" value="1"/>
</dbReference>
<evidence type="ECO:0000259" key="1">
    <source>
        <dbReference type="SMART" id="SM01118"/>
    </source>
</evidence>
<comment type="caution">
    <text evidence="2">The sequence shown here is derived from an EMBL/GenBank/DDBJ whole genome shotgun (WGS) entry which is preliminary data.</text>
</comment>
<evidence type="ECO:0000313" key="3">
    <source>
        <dbReference type="Proteomes" id="UP000539146"/>
    </source>
</evidence>
<dbReference type="RefSeq" id="WP_175326208.1">
    <property type="nucleotide sequence ID" value="NZ_JABMCG010000110.1"/>
</dbReference>
<dbReference type="SMART" id="SM01118">
    <property type="entry name" value="CYTH"/>
    <property type="match status" value="1"/>
</dbReference>
<proteinExistence type="predicted"/>
<dbReference type="InterPro" id="IPR033469">
    <property type="entry name" value="CYTH-like_dom_sf"/>
</dbReference>
<organism evidence="2 3">
    <name type="scientific">Curtobacterium citreum</name>
    <dbReference type="NCBI Taxonomy" id="2036"/>
    <lineage>
        <taxon>Bacteria</taxon>
        <taxon>Bacillati</taxon>
        <taxon>Actinomycetota</taxon>
        <taxon>Actinomycetes</taxon>
        <taxon>Micrococcales</taxon>
        <taxon>Microbacteriaceae</taxon>
        <taxon>Curtobacterium</taxon>
    </lineage>
</organism>